<reference evidence="3 4" key="1">
    <citation type="submission" date="2024-09" db="EMBL/GenBank/DDBJ databases">
        <title>Rethinking Asexuality: The Enigmatic Case of Functional Sexual Genes in Lepraria (Stereocaulaceae).</title>
        <authorList>
            <person name="Doellman M."/>
            <person name="Sun Y."/>
            <person name="Barcenas-Pena A."/>
            <person name="Lumbsch H.T."/>
            <person name="Grewe F."/>
        </authorList>
    </citation>
    <scope>NUCLEOTIDE SEQUENCE [LARGE SCALE GENOMIC DNA]</scope>
    <source>
        <strain evidence="3 4">Grewe 0041</strain>
    </source>
</reference>
<dbReference type="EMBL" id="JBHFEH010000031">
    <property type="protein sequence ID" value="KAL2051879.1"/>
    <property type="molecule type" value="Genomic_DNA"/>
</dbReference>
<evidence type="ECO:0000313" key="3">
    <source>
        <dbReference type="EMBL" id="KAL2051879.1"/>
    </source>
</evidence>
<keyword evidence="4" id="KW-1185">Reference proteome</keyword>
<dbReference type="Gene3D" id="3.40.50.300">
    <property type="entry name" value="P-loop containing nucleotide triphosphate hydrolases"/>
    <property type="match status" value="1"/>
</dbReference>
<dbReference type="Proteomes" id="UP001590951">
    <property type="component" value="Unassembled WGS sequence"/>
</dbReference>
<organism evidence="3 4">
    <name type="scientific">Lepraria finkii</name>
    <dbReference type="NCBI Taxonomy" id="1340010"/>
    <lineage>
        <taxon>Eukaryota</taxon>
        <taxon>Fungi</taxon>
        <taxon>Dikarya</taxon>
        <taxon>Ascomycota</taxon>
        <taxon>Pezizomycotina</taxon>
        <taxon>Lecanoromycetes</taxon>
        <taxon>OSLEUM clade</taxon>
        <taxon>Lecanoromycetidae</taxon>
        <taxon>Lecanorales</taxon>
        <taxon>Lecanorineae</taxon>
        <taxon>Stereocaulaceae</taxon>
        <taxon>Lepraria</taxon>
    </lineage>
</organism>
<dbReference type="InterPro" id="IPR003959">
    <property type="entry name" value="ATPase_AAA_core"/>
</dbReference>
<dbReference type="CDD" id="cd19481">
    <property type="entry name" value="RecA-like_protease"/>
    <property type="match status" value="1"/>
</dbReference>
<dbReference type="SUPFAM" id="SSF52540">
    <property type="entry name" value="P-loop containing nucleoside triphosphate hydrolases"/>
    <property type="match status" value="1"/>
</dbReference>
<dbReference type="SMART" id="SM00382">
    <property type="entry name" value="AAA"/>
    <property type="match status" value="1"/>
</dbReference>
<evidence type="ECO:0000313" key="4">
    <source>
        <dbReference type="Proteomes" id="UP001590951"/>
    </source>
</evidence>
<name>A0ABR4B1Z9_9LECA</name>
<evidence type="ECO:0000256" key="1">
    <source>
        <dbReference type="SAM" id="MobiDB-lite"/>
    </source>
</evidence>
<dbReference type="InterPro" id="IPR027417">
    <property type="entry name" value="P-loop_NTPase"/>
</dbReference>
<dbReference type="PANTHER" id="PTHR46411:SF3">
    <property type="entry name" value="AAA+ ATPASE DOMAIN-CONTAINING PROTEIN"/>
    <property type="match status" value="1"/>
</dbReference>
<protein>
    <recommendedName>
        <fullName evidence="2">AAA+ ATPase domain-containing protein</fullName>
    </recommendedName>
</protein>
<dbReference type="PANTHER" id="PTHR46411">
    <property type="entry name" value="FAMILY ATPASE, PUTATIVE-RELATED"/>
    <property type="match status" value="1"/>
</dbReference>
<dbReference type="Pfam" id="PF00004">
    <property type="entry name" value="AAA"/>
    <property type="match status" value="1"/>
</dbReference>
<dbReference type="InterPro" id="IPR003593">
    <property type="entry name" value="AAA+_ATPase"/>
</dbReference>
<accession>A0ABR4B1Z9</accession>
<sequence length="585" mass="66407">MKVFAIQIYKVKDRSDSGTYGGLTAMTRHSIKIQSPYITGIIRPFLADLGEVKSDKESIKMYPPYHELFFAHSKIVDATHHLVAESELLTAQHLDLLVKLMDELFATTIMELGGLLVKKITSFEYVWTLFPRGIMVYSKVDGQDRIFSGTQYGIRSRGNGCRLPLRSIRWTMLRHNDSASVDTQNQDWKNVSLRGRRFLDFQDIRHCEYNGIGLDPGTGQKFQVNERVIADQYGEPSTENHKPKIAKKQKKVPEEDPETDEQERPSTQEQDLIKKLLINKLQLLSMLSPMLLGFSLKTKRWLWLSNDDLQSIVWNENAWSHLVYDDEHKDLVLTFIQNHLRLGKRNDDVIAGKGRGLVTLLSGPPGTGKTLTAEAVADKAKLPLYHFHAEELGTEASSMGIRLSKALDRATEWNAVILLDEADVFLAKRSIDDLARNELVSIFLRQLEYYQGMIFLTTNLLSTIDEAFRSRMHTHLIYPALSFDSRLMIWKNFLSRSQEPLESKAVPTSDGGMGAIAQKAPPTNDNLTESDLETLATWNLNGREIKNVIKTVHTWCICKEYGFSMSRLETGIRVTSPFAEKVGAT</sequence>
<proteinExistence type="predicted"/>
<feature type="region of interest" description="Disordered" evidence="1">
    <location>
        <begin position="233"/>
        <end position="269"/>
    </location>
</feature>
<comment type="caution">
    <text evidence="3">The sequence shown here is derived from an EMBL/GenBank/DDBJ whole genome shotgun (WGS) entry which is preliminary data.</text>
</comment>
<feature type="domain" description="AAA+ ATPase" evidence="2">
    <location>
        <begin position="355"/>
        <end position="482"/>
    </location>
</feature>
<evidence type="ECO:0000259" key="2">
    <source>
        <dbReference type="SMART" id="SM00382"/>
    </source>
</evidence>
<gene>
    <name evidence="3" type="ORF">ABVK25_007794</name>
</gene>